<keyword evidence="1" id="KW-0732">Signal</keyword>
<proteinExistence type="predicted"/>
<sequence>MISFSAFGVSLLLCTHAISSLQANDYFWTFNDNTVDIGSKDYISALVNINIPGKDYCQGALLSKNIVLTSAVCFFEKNNKLSNTTGVFVSTLDLSGRSSNVTNAFFQPKIRVDANENHAILFLEQNIYLDDTEYAKLEPVDSDENQILAMKNHEYFTVAHKTGLDHRREKYYNLLKTKSFNVKKYRSEVIPRIGFSYQGTQGAPIFHYNYKQLVLSGIYYKVFEWGVNECITVYYSYISFAIDWILETTKLDRSYLLYNKDTKLNAANNSGYASYDSLNMIGANPVYKQKVTIANFNELNNPFEQNSKIYNVRDQIELNPHRYTPPKMYIGNVCVDDLINLID</sequence>
<evidence type="ECO:0000256" key="1">
    <source>
        <dbReference type="SAM" id="SignalP"/>
    </source>
</evidence>
<dbReference type="Gene3D" id="2.40.10.10">
    <property type="entry name" value="Trypsin-like serine proteases"/>
    <property type="match status" value="1"/>
</dbReference>
<dbReference type="SUPFAM" id="SSF50494">
    <property type="entry name" value="Trypsin-like serine proteases"/>
    <property type="match status" value="1"/>
</dbReference>
<feature type="chain" id="PRO_5012390350" description="Peptidase S1 domain-containing protein" evidence="1">
    <location>
        <begin position="24"/>
        <end position="343"/>
    </location>
</feature>
<accession>A0A1R1XI45</accession>
<dbReference type="OrthoDB" id="5692578at2759"/>
<comment type="caution">
    <text evidence="2">The sequence shown here is derived from an EMBL/GenBank/DDBJ whole genome shotgun (WGS) entry which is preliminary data.</text>
</comment>
<keyword evidence="3" id="KW-1185">Reference proteome</keyword>
<organism evidence="2 3">
    <name type="scientific">Smittium culicis</name>
    <dbReference type="NCBI Taxonomy" id="133412"/>
    <lineage>
        <taxon>Eukaryota</taxon>
        <taxon>Fungi</taxon>
        <taxon>Fungi incertae sedis</taxon>
        <taxon>Zoopagomycota</taxon>
        <taxon>Kickxellomycotina</taxon>
        <taxon>Harpellomycetes</taxon>
        <taxon>Harpellales</taxon>
        <taxon>Legeriomycetaceae</taxon>
        <taxon>Smittium</taxon>
    </lineage>
</organism>
<reference evidence="2 3" key="1">
    <citation type="submission" date="2017-01" db="EMBL/GenBank/DDBJ databases">
        <authorList>
            <person name="Mah S.A."/>
            <person name="Swanson W.J."/>
            <person name="Moy G.W."/>
            <person name="Vacquier V.D."/>
        </authorList>
    </citation>
    <scope>NUCLEOTIDE SEQUENCE [LARGE SCALE GENOMIC DNA]</scope>
    <source>
        <strain evidence="2 3">GSMNP</strain>
    </source>
</reference>
<evidence type="ECO:0000313" key="3">
    <source>
        <dbReference type="Proteomes" id="UP000187283"/>
    </source>
</evidence>
<gene>
    <name evidence="2" type="ORF">AYI70_g7980</name>
</gene>
<dbReference type="AlphaFoldDB" id="A0A1R1XI45"/>
<feature type="signal peptide" evidence="1">
    <location>
        <begin position="1"/>
        <end position="23"/>
    </location>
</feature>
<protein>
    <recommendedName>
        <fullName evidence="4">Peptidase S1 domain-containing protein</fullName>
    </recommendedName>
</protein>
<dbReference type="EMBL" id="LSSN01003129">
    <property type="protein sequence ID" value="OMJ14280.1"/>
    <property type="molecule type" value="Genomic_DNA"/>
</dbReference>
<evidence type="ECO:0000313" key="2">
    <source>
        <dbReference type="EMBL" id="OMJ14280.1"/>
    </source>
</evidence>
<name>A0A1R1XI45_9FUNG</name>
<dbReference type="InterPro" id="IPR009003">
    <property type="entry name" value="Peptidase_S1_PA"/>
</dbReference>
<dbReference type="InterPro" id="IPR043504">
    <property type="entry name" value="Peptidase_S1_PA_chymotrypsin"/>
</dbReference>
<dbReference type="Proteomes" id="UP000187283">
    <property type="component" value="Unassembled WGS sequence"/>
</dbReference>
<evidence type="ECO:0008006" key="4">
    <source>
        <dbReference type="Google" id="ProtNLM"/>
    </source>
</evidence>